<evidence type="ECO:0000313" key="2">
    <source>
        <dbReference type="Proteomes" id="UP000186601"/>
    </source>
</evidence>
<name>A0A2R6RVR5_9APHY</name>
<reference evidence="1 2" key="1">
    <citation type="submission" date="2018-02" db="EMBL/GenBank/DDBJ databases">
        <title>Genome sequence of the basidiomycete white-rot fungus Phlebia centrifuga.</title>
        <authorList>
            <person name="Granchi Z."/>
            <person name="Peng M."/>
            <person name="de Vries R.P."/>
            <person name="Hilden K."/>
            <person name="Makela M.R."/>
            <person name="Grigoriev I."/>
            <person name="Riley R."/>
        </authorList>
    </citation>
    <scope>NUCLEOTIDE SEQUENCE [LARGE SCALE GENOMIC DNA]</scope>
    <source>
        <strain evidence="1 2">FBCC195</strain>
    </source>
</reference>
<accession>A0A2R6RVR5</accession>
<proteinExistence type="predicted"/>
<sequence length="93" mass="10105">DCYGPLVHNSPPGPSTVEITATVIPDVTQKMKPASPTNVLQYTGPLTPCGWYSSSSAAVNRASSWPHQPLAFSDWDYYGVPWPPSVSSFPRRV</sequence>
<comment type="caution">
    <text evidence="1">The sequence shown here is derived from an EMBL/GenBank/DDBJ whole genome shotgun (WGS) entry which is preliminary data.</text>
</comment>
<gene>
    <name evidence="1" type="ORF">PHLCEN_2v1857</name>
</gene>
<protein>
    <submittedName>
        <fullName evidence="1">Uncharacterized protein</fullName>
    </submittedName>
</protein>
<dbReference type="Proteomes" id="UP000186601">
    <property type="component" value="Unassembled WGS sequence"/>
</dbReference>
<evidence type="ECO:0000313" key="1">
    <source>
        <dbReference type="EMBL" id="PSS34105.1"/>
    </source>
</evidence>
<keyword evidence="2" id="KW-1185">Reference proteome</keyword>
<dbReference type="AlphaFoldDB" id="A0A2R6RVR5"/>
<feature type="non-terminal residue" evidence="1">
    <location>
        <position position="1"/>
    </location>
</feature>
<dbReference type="EMBL" id="MLYV02000156">
    <property type="protein sequence ID" value="PSS34105.1"/>
    <property type="molecule type" value="Genomic_DNA"/>
</dbReference>
<organism evidence="1 2">
    <name type="scientific">Hermanssonia centrifuga</name>
    <dbReference type="NCBI Taxonomy" id="98765"/>
    <lineage>
        <taxon>Eukaryota</taxon>
        <taxon>Fungi</taxon>
        <taxon>Dikarya</taxon>
        <taxon>Basidiomycota</taxon>
        <taxon>Agaricomycotina</taxon>
        <taxon>Agaricomycetes</taxon>
        <taxon>Polyporales</taxon>
        <taxon>Meruliaceae</taxon>
        <taxon>Hermanssonia</taxon>
    </lineage>
</organism>